<dbReference type="GO" id="GO:0004620">
    <property type="term" value="F:phospholipase activity"/>
    <property type="evidence" value="ECO:0007669"/>
    <property type="project" value="TreeGrafter"/>
</dbReference>
<feature type="short sequence motif" description="GXGXXG" evidence="4">
    <location>
        <begin position="90"/>
        <end position="95"/>
    </location>
</feature>
<dbReference type="Proteomes" id="UP000061432">
    <property type="component" value="Chromosome"/>
</dbReference>
<dbReference type="GO" id="GO:0016042">
    <property type="term" value="P:lipid catabolic process"/>
    <property type="evidence" value="ECO:0007669"/>
    <property type="project" value="UniProtKB-UniRule"/>
</dbReference>
<proteinExistence type="predicted"/>
<feature type="short sequence motif" description="DGA/G" evidence="4">
    <location>
        <begin position="263"/>
        <end position="265"/>
    </location>
</feature>
<evidence type="ECO:0000313" key="7">
    <source>
        <dbReference type="Proteomes" id="UP000061432"/>
    </source>
</evidence>
<dbReference type="PROSITE" id="PS51635">
    <property type="entry name" value="PNPLA"/>
    <property type="match status" value="1"/>
</dbReference>
<keyword evidence="3 4" id="KW-0443">Lipid metabolism</keyword>
<dbReference type="NCBIfam" id="NF041079">
    <property type="entry name" value="CBASS_lipase"/>
    <property type="match status" value="1"/>
</dbReference>
<evidence type="ECO:0000256" key="1">
    <source>
        <dbReference type="ARBA" id="ARBA00022801"/>
    </source>
</evidence>
<dbReference type="GO" id="GO:0006631">
    <property type="term" value="P:fatty acid metabolic process"/>
    <property type="evidence" value="ECO:0007669"/>
    <property type="project" value="TreeGrafter"/>
</dbReference>
<dbReference type="STRING" id="270351.Maq22A_c14330"/>
<reference evidence="7" key="2">
    <citation type="submission" date="2015-01" db="EMBL/GenBank/DDBJ databases">
        <title>Complete genome sequence of Methylobacterium aquaticum strain 22A.</title>
        <authorList>
            <person name="Tani A."/>
            <person name="Ogura Y."/>
            <person name="Hayashi T."/>
        </authorList>
    </citation>
    <scope>NUCLEOTIDE SEQUENCE [LARGE SCALE GENOMIC DNA]</scope>
    <source>
        <strain evidence="7">MA-22A</strain>
    </source>
</reference>
<dbReference type="PANTHER" id="PTHR24185">
    <property type="entry name" value="CALCIUM-INDEPENDENT PHOSPHOLIPASE A2-GAMMA"/>
    <property type="match status" value="1"/>
</dbReference>
<dbReference type="KEGG" id="maqu:Maq22A_c14330"/>
<reference evidence="6 7" key="1">
    <citation type="journal article" date="2015" name="Genome Announc.">
        <title>Complete Genome Sequence of Methylobacterium aquaticum Strain 22A, Isolated from Racomitrium japonicum Moss.</title>
        <authorList>
            <person name="Tani A."/>
            <person name="Ogura Y."/>
            <person name="Hayashi T."/>
            <person name="Kimbara K."/>
        </authorList>
    </citation>
    <scope>NUCLEOTIDE SEQUENCE [LARGE SCALE GENOMIC DNA]</scope>
    <source>
        <strain evidence="6 7">MA-22A</strain>
    </source>
</reference>
<evidence type="ECO:0000256" key="4">
    <source>
        <dbReference type="PROSITE-ProRule" id="PRU01161"/>
    </source>
</evidence>
<dbReference type="PATRIC" id="fig|270351.10.peg.2763"/>
<accession>A0A0C6F0D8</accession>
<dbReference type="Pfam" id="PF01734">
    <property type="entry name" value="Patatin"/>
    <property type="match status" value="1"/>
</dbReference>
<organism evidence="6 7">
    <name type="scientific">Methylobacterium aquaticum</name>
    <dbReference type="NCBI Taxonomy" id="270351"/>
    <lineage>
        <taxon>Bacteria</taxon>
        <taxon>Pseudomonadati</taxon>
        <taxon>Pseudomonadota</taxon>
        <taxon>Alphaproteobacteria</taxon>
        <taxon>Hyphomicrobiales</taxon>
        <taxon>Methylobacteriaceae</taxon>
        <taxon>Methylobacterium</taxon>
    </lineage>
</organism>
<evidence type="ECO:0000313" key="6">
    <source>
        <dbReference type="EMBL" id="BAQ46051.1"/>
    </source>
</evidence>
<evidence type="ECO:0000256" key="3">
    <source>
        <dbReference type="ARBA" id="ARBA00023098"/>
    </source>
</evidence>
<feature type="active site" description="Nucleophile" evidence="4">
    <location>
        <position position="124"/>
    </location>
</feature>
<dbReference type="CDD" id="cd07199">
    <property type="entry name" value="Pat17_PNPLA8_PNPLA9_like"/>
    <property type="match status" value="1"/>
</dbReference>
<dbReference type="EMBL" id="AP014704">
    <property type="protein sequence ID" value="BAQ46051.1"/>
    <property type="molecule type" value="Genomic_DNA"/>
</dbReference>
<dbReference type="InterPro" id="IPR016035">
    <property type="entry name" value="Acyl_Trfase/lysoPLipase"/>
</dbReference>
<dbReference type="InterPro" id="IPR002641">
    <property type="entry name" value="PNPLA_dom"/>
</dbReference>
<dbReference type="GO" id="GO:0016020">
    <property type="term" value="C:membrane"/>
    <property type="evidence" value="ECO:0007669"/>
    <property type="project" value="TreeGrafter"/>
</dbReference>
<evidence type="ECO:0000256" key="2">
    <source>
        <dbReference type="ARBA" id="ARBA00022963"/>
    </source>
</evidence>
<evidence type="ECO:0000259" key="5">
    <source>
        <dbReference type="PROSITE" id="PS51635"/>
    </source>
</evidence>
<dbReference type="AlphaFoldDB" id="A0A0C6F0D8"/>
<feature type="active site" description="Proton acceptor" evidence="4">
    <location>
        <position position="263"/>
    </location>
</feature>
<dbReference type="SUPFAM" id="SSF52151">
    <property type="entry name" value="FabD/lysophospholipase-like"/>
    <property type="match status" value="1"/>
</dbReference>
<sequence length="414" mass="44208">MTADLPLRSLKVVVLRREVREKRLGVGGGVQQLGDVRHGVLLGDGRWGGGAVRIWGDPGKTAKKVAPPLERIKNPPVVVHMPFQILSLSGGGYRGLFTAEVLARLEQQAGKPIGQCFDLIAGTSIGGIIALGLGLGHTAAEIRDAFLKNGAAIFPPRSAPRQGLLGKWDRYRSLSAGPKYDGVALRQTVDGIVGADTLLGAARTRLLVPAVNITEGCVQMFKTPHHPTLTMDQHRKVAEIAMATSAAPTYFPLAAVGKNLYADGGLAANSPDACAVHEAIHFAGQRREDVRILSIGTTSAGFGLPKSLGANFGPAEWIANGRLVSTVFGVQQQLVDFTMKHELKDRYYRIDTLTSAEHAVDIGLDVATVEGRETLLAFAERCFQRACIAPMVIAALAHVPPRPDFVKDMLPAHP</sequence>
<feature type="domain" description="PNPLA" evidence="5">
    <location>
        <begin position="86"/>
        <end position="276"/>
    </location>
</feature>
<keyword evidence="1 4" id="KW-0378">Hydrolase</keyword>
<feature type="short sequence motif" description="GXSXG" evidence="4">
    <location>
        <begin position="122"/>
        <end position="126"/>
    </location>
</feature>
<name>A0A0C6F0D8_9HYPH</name>
<protein>
    <submittedName>
        <fullName evidence="6">Patatin</fullName>
    </submittedName>
</protein>
<keyword evidence="2 4" id="KW-0442">Lipid degradation</keyword>
<dbReference type="PANTHER" id="PTHR24185:SF1">
    <property type="entry name" value="CALCIUM-INDEPENDENT PHOSPHOLIPASE A2-GAMMA"/>
    <property type="match status" value="1"/>
</dbReference>
<gene>
    <name evidence="6" type="ORF">Maq22A_c14330</name>
</gene>
<dbReference type="Gene3D" id="3.40.1090.10">
    <property type="entry name" value="Cytosolic phospholipase A2 catalytic domain"/>
    <property type="match status" value="1"/>
</dbReference>